<evidence type="ECO:0000313" key="2">
    <source>
        <dbReference type="Proteomes" id="UP000004105"/>
    </source>
</evidence>
<protein>
    <submittedName>
        <fullName evidence="1">Uncharacterized protein</fullName>
    </submittedName>
</protein>
<proteinExistence type="predicted"/>
<name>F2B9S5_9NEIS</name>
<evidence type="ECO:0000313" key="1">
    <source>
        <dbReference type="EMBL" id="EGF11842.1"/>
    </source>
</evidence>
<keyword evidence="2" id="KW-1185">Reference proteome</keyword>
<dbReference type="Proteomes" id="UP000004105">
    <property type="component" value="Unassembled WGS sequence"/>
</dbReference>
<sequence>MMGFAISAKIKKSRYCFIVIFYVFTPHAPLVFCHFSVSRCR</sequence>
<dbReference type="HOGENOM" id="CLU_3273158_0_0_4"/>
<comment type="caution">
    <text evidence="1">The sequence shown here is derived from an EMBL/GenBank/DDBJ whole genome shotgun (WGS) entry which is preliminary data.</text>
</comment>
<gene>
    <name evidence="1" type="ORF">HMPREF9123_0479</name>
</gene>
<dbReference type="AlphaFoldDB" id="F2B9S5"/>
<organism evidence="1 2">
    <name type="scientific">Neisseria bacilliformis ATCC BAA-1200</name>
    <dbReference type="NCBI Taxonomy" id="888742"/>
    <lineage>
        <taxon>Bacteria</taxon>
        <taxon>Pseudomonadati</taxon>
        <taxon>Pseudomonadota</taxon>
        <taxon>Betaproteobacteria</taxon>
        <taxon>Neisseriales</taxon>
        <taxon>Neisseriaceae</taxon>
        <taxon>Neisseria</taxon>
    </lineage>
</organism>
<accession>F2B9S5</accession>
<reference evidence="1 2" key="1">
    <citation type="submission" date="2011-02" db="EMBL/GenBank/DDBJ databases">
        <authorList>
            <person name="Muzny D."/>
            <person name="Qin X."/>
            <person name="Deng J."/>
            <person name="Jiang H."/>
            <person name="Liu Y."/>
            <person name="Qu J."/>
            <person name="Song X.-Z."/>
            <person name="Zhang L."/>
            <person name="Thornton R."/>
            <person name="Coyle M."/>
            <person name="Francisco L."/>
            <person name="Jackson L."/>
            <person name="Javaid M."/>
            <person name="Korchina V."/>
            <person name="Kovar C."/>
            <person name="Mata R."/>
            <person name="Mathew T."/>
            <person name="Ngo R."/>
            <person name="Nguyen L."/>
            <person name="Nguyen N."/>
            <person name="Okwuonu G."/>
            <person name="Ongeri F."/>
            <person name="Pham C."/>
            <person name="Simmons D."/>
            <person name="Wilczek-Boney K."/>
            <person name="Hale W."/>
            <person name="Jakkamsetti A."/>
            <person name="Pham P."/>
            <person name="Ruth R."/>
            <person name="San Lucas F."/>
            <person name="Warren J."/>
            <person name="Zhang J."/>
            <person name="Zhao Z."/>
            <person name="Zhou C."/>
            <person name="Zhu D."/>
            <person name="Lee S."/>
            <person name="Bess C."/>
            <person name="Blankenburg K."/>
            <person name="Forbes L."/>
            <person name="Fu Q."/>
            <person name="Gubbala S."/>
            <person name="Hirani K."/>
            <person name="Jayaseelan J.C."/>
            <person name="Lara F."/>
            <person name="Munidasa M."/>
            <person name="Palculict T."/>
            <person name="Patil S."/>
            <person name="Pu L.-L."/>
            <person name="Saada N."/>
            <person name="Tang L."/>
            <person name="Weissenberger G."/>
            <person name="Zhu Y."/>
            <person name="Hemphill L."/>
            <person name="Shang Y."/>
            <person name="Youmans B."/>
            <person name="Ayvaz T."/>
            <person name="Ross M."/>
            <person name="Santibanez J."/>
            <person name="Aqrawi P."/>
            <person name="Gross S."/>
            <person name="Joshi V."/>
            <person name="Fowler G."/>
            <person name="Nazareth L."/>
            <person name="Reid J."/>
            <person name="Worley K."/>
            <person name="Petrosino J."/>
            <person name="Highlander S."/>
            <person name="Gibbs R."/>
        </authorList>
    </citation>
    <scope>NUCLEOTIDE SEQUENCE [LARGE SCALE GENOMIC DNA]</scope>
    <source>
        <strain evidence="1 2">ATCC BAA-1200</strain>
    </source>
</reference>
<dbReference type="EMBL" id="AFAY01000007">
    <property type="protein sequence ID" value="EGF11842.1"/>
    <property type="molecule type" value="Genomic_DNA"/>
</dbReference>